<keyword evidence="2" id="KW-1133">Transmembrane helix</keyword>
<evidence type="ECO:0000313" key="3">
    <source>
        <dbReference type="EMBL" id="SFB12076.1"/>
    </source>
</evidence>
<reference evidence="4" key="1">
    <citation type="submission" date="2016-10" db="EMBL/GenBank/DDBJ databases">
        <authorList>
            <person name="Varghese N."/>
            <person name="Submissions S."/>
        </authorList>
    </citation>
    <scope>NUCLEOTIDE SEQUENCE [LARGE SCALE GENOMIC DNA]</scope>
    <source>
        <strain evidence="4">CGMCC 4.3568</strain>
    </source>
</reference>
<dbReference type="Proteomes" id="UP000243799">
    <property type="component" value="Unassembled WGS sequence"/>
</dbReference>
<keyword evidence="2" id="KW-0812">Transmembrane</keyword>
<evidence type="ECO:0000256" key="1">
    <source>
        <dbReference type="SAM" id="MobiDB-lite"/>
    </source>
</evidence>
<accession>A0A1I0YH58</accession>
<keyword evidence="2" id="KW-0472">Membrane</keyword>
<dbReference type="AlphaFoldDB" id="A0A1I0YH58"/>
<feature type="region of interest" description="Disordered" evidence="1">
    <location>
        <begin position="46"/>
        <end position="65"/>
    </location>
</feature>
<sequence length="193" mass="19324">MSNPANTTKSDDSENGTPPRFLIVTAAVLAVALAGAVAIAGLTAGSTGSGEDPAANGTGPLPLVPVPAPQAGRPECGTLIGALPEELTSAGDTLARRELAKPAPEATAAWGGAAPVVLRCGLNQPPELNETSGLRVINGVQWLQVPGEGSATWFVVDRDVVIALTVPDSAGTGPLQQISDTVSANLEPAPPRT</sequence>
<dbReference type="Pfam" id="PF12028">
    <property type="entry name" value="DUF3515"/>
    <property type="match status" value="1"/>
</dbReference>
<dbReference type="STRING" id="490629.SAMN05216266_10538"/>
<dbReference type="InterPro" id="IPR021903">
    <property type="entry name" value="DUF3515"/>
</dbReference>
<feature type="compositionally biased region" description="Polar residues" evidence="1">
    <location>
        <begin position="174"/>
        <end position="184"/>
    </location>
</feature>
<feature type="region of interest" description="Disordered" evidence="1">
    <location>
        <begin position="172"/>
        <end position="193"/>
    </location>
</feature>
<keyword evidence="4" id="KW-1185">Reference proteome</keyword>
<gene>
    <name evidence="3" type="ORF">SAMN05216266_10538</name>
</gene>
<protein>
    <recommendedName>
        <fullName evidence="5">DUF3515 domain-containing protein</fullName>
    </recommendedName>
</protein>
<proteinExistence type="predicted"/>
<evidence type="ECO:0000256" key="2">
    <source>
        <dbReference type="SAM" id="Phobius"/>
    </source>
</evidence>
<evidence type="ECO:0000313" key="4">
    <source>
        <dbReference type="Proteomes" id="UP000243799"/>
    </source>
</evidence>
<evidence type="ECO:0008006" key="5">
    <source>
        <dbReference type="Google" id="ProtNLM"/>
    </source>
</evidence>
<name>A0A1I0YH58_9PSEU</name>
<dbReference type="OrthoDB" id="4422435at2"/>
<dbReference type="EMBL" id="FOKG01000005">
    <property type="protein sequence ID" value="SFB12076.1"/>
    <property type="molecule type" value="Genomic_DNA"/>
</dbReference>
<feature type="transmembrane region" description="Helical" evidence="2">
    <location>
        <begin position="20"/>
        <end position="42"/>
    </location>
</feature>
<dbReference type="RefSeq" id="WP_091672236.1">
    <property type="nucleotide sequence ID" value="NZ_FOKG01000005.1"/>
</dbReference>
<organism evidence="3 4">
    <name type="scientific">Amycolatopsis marina</name>
    <dbReference type="NCBI Taxonomy" id="490629"/>
    <lineage>
        <taxon>Bacteria</taxon>
        <taxon>Bacillati</taxon>
        <taxon>Actinomycetota</taxon>
        <taxon>Actinomycetes</taxon>
        <taxon>Pseudonocardiales</taxon>
        <taxon>Pseudonocardiaceae</taxon>
        <taxon>Amycolatopsis</taxon>
    </lineage>
</organism>